<feature type="non-terminal residue" evidence="2">
    <location>
        <position position="1"/>
    </location>
</feature>
<dbReference type="AlphaFoldDB" id="S8EHN9"/>
<dbReference type="Proteomes" id="UP000015453">
    <property type="component" value="Unassembled WGS sequence"/>
</dbReference>
<evidence type="ECO:0000313" key="3">
    <source>
        <dbReference type="Proteomes" id="UP000015453"/>
    </source>
</evidence>
<dbReference type="OrthoDB" id="785473at2759"/>
<organism evidence="2 3">
    <name type="scientific">Genlisea aurea</name>
    <dbReference type="NCBI Taxonomy" id="192259"/>
    <lineage>
        <taxon>Eukaryota</taxon>
        <taxon>Viridiplantae</taxon>
        <taxon>Streptophyta</taxon>
        <taxon>Embryophyta</taxon>
        <taxon>Tracheophyta</taxon>
        <taxon>Spermatophyta</taxon>
        <taxon>Magnoliopsida</taxon>
        <taxon>eudicotyledons</taxon>
        <taxon>Gunneridae</taxon>
        <taxon>Pentapetalae</taxon>
        <taxon>asterids</taxon>
        <taxon>lamiids</taxon>
        <taxon>Lamiales</taxon>
        <taxon>Lentibulariaceae</taxon>
        <taxon>Genlisea</taxon>
    </lineage>
</organism>
<evidence type="ECO:0000256" key="1">
    <source>
        <dbReference type="SAM" id="Phobius"/>
    </source>
</evidence>
<gene>
    <name evidence="2" type="ORF">M569_02549</name>
</gene>
<dbReference type="EMBL" id="AUSU01000925">
    <property type="protein sequence ID" value="EPS72217.1"/>
    <property type="molecule type" value="Genomic_DNA"/>
</dbReference>
<comment type="caution">
    <text evidence="2">The sequence shown here is derived from an EMBL/GenBank/DDBJ whole genome shotgun (WGS) entry which is preliminary data.</text>
</comment>
<keyword evidence="1" id="KW-0472">Membrane</keyword>
<reference evidence="2 3" key="1">
    <citation type="journal article" date="2013" name="BMC Genomics">
        <title>The miniature genome of a carnivorous plant Genlisea aurea contains a low number of genes and short non-coding sequences.</title>
        <authorList>
            <person name="Leushkin E.V."/>
            <person name="Sutormin R.A."/>
            <person name="Nabieva E.R."/>
            <person name="Penin A.A."/>
            <person name="Kondrashov A.S."/>
            <person name="Logacheva M.D."/>
        </authorList>
    </citation>
    <scope>NUCLEOTIDE SEQUENCE [LARGE SCALE GENOMIC DNA]</scope>
</reference>
<feature type="transmembrane region" description="Helical" evidence="1">
    <location>
        <begin position="6"/>
        <end position="27"/>
    </location>
</feature>
<dbReference type="InterPro" id="IPR044950">
    <property type="entry name" value="TED6/7"/>
</dbReference>
<dbReference type="PANTHER" id="PTHR35697">
    <property type="entry name" value="OS08G0108300 PROTEIN"/>
    <property type="match status" value="1"/>
</dbReference>
<name>S8EHN9_9LAMI</name>
<feature type="non-terminal residue" evidence="2">
    <location>
        <position position="78"/>
    </location>
</feature>
<protein>
    <submittedName>
        <fullName evidence="2">Uncharacterized protein</fullName>
    </submittedName>
</protein>
<keyword evidence="3" id="KW-1185">Reference proteome</keyword>
<keyword evidence="1" id="KW-0812">Transmembrane</keyword>
<accession>S8EHN9</accession>
<sequence>AVVAIVLASFGGLLGIALLAAALFCCIKKRKKKIDHRRDVIDFVEHLKLQEEIIPGPRGTQAVVLRIDDEVHIEEDIK</sequence>
<dbReference type="GO" id="GO:0009834">
    <property type="term" value="P:plant-type secondary cell wall biogenesis"/>
    <property type="evidence" value="ECO:0007669"/>
    <property type="project" value="InterPro"/>
</dbReference>
<dbReference type="PANTHER" id="PTHR35697:SF1">
    <property type="entry name" value="PROTEIN TRACHEARY ELEMENT DIFFERENTIATION-RELATED 7"/>
    <property type="match status" value="1"/>
</dbReference>
<keyword evidence="1" id="KW-1133">Transmembrane helix</keyword>
<evidence type="ECO:0000313" key="2">
    <source>
        <dbReference type="EMBL" id="EPS72217.1"/>
    </source>
</evidence>
<proteinExistence type="predicted"/>